<proteinExistence type="predicted"/>
<dbReference type="InterPro" id="IPR023198">
    <property type="entry name" value="PGP-like_dom2"/>
</dbReference>
<comment type="caution">
    <text evidence="1">The sequence shown here is derived from an EMBL/GenBank/DDBJ whole genome shotgun (WGS) entry which is preliminary data.</text>
</comment>
<dbReference type="EMBL" id="JAHZIK010000897">
    <property type="protein sequence ID" value="MBW7457584.1"/>
    <property type="molecule type" value="Genomic_DNA"/>
</dbReference>
<dbReference type="PANTHER" id="PTHR47478:SF1">
    <property type="entry name" value="PYRIMIDINE 5'-NUCLEOTIDASE YJJG"/>
    <property type="match status" value="1"/>
</dbReference>
<dbReference type="InterPro" id="IPR052550">
    <property type="entry name" value="Pyrimidine_5'-ntase_YjjG"/>
</dbReference>
<dbReference type="InterPro" id="IPR036412">
    <property type="entry name" value="HAD-like_sf"/>
</dbReference>
<dbReference type="SFLD" id="SFLDS00003">
    <property type="entry name" value="Haloacid_Dehalogenase"/>
    <property type="match status" value="1"/>
</dbReference>
<dbReference type="Gene3D" id="1.10.150.240">
    <property type="entry name" value="Putative phosphatase, domain 2"/>
    <property type="match status" value="1"/>
</dbReference>
<dbReference type="Pfam" id="PF00702">
    <property type="entry name" value="Hydrolase"/>
    <property type="match status" value="1"/>
</dbReference>
<dbReference type="SUPFAM" id="SSF56784">
    <property type="entry name" value="HAD-like"/>
    <property type="match status" value="1"/>
</dbReference>
<dbReference type="NCBIfam" id="TIGR01549">
    <property type="entry name" value="HAD-SF-IA-v1"/>
    <property type="match status" value="1"/>
</dbReference>
<dbReference type="Proteomes" id="UP001519887">
    <property type="component" value="Unassembled WGS sequence"/>
</dbReference>
<accession>A0ABS7C9L7</accession>
<gene>
    <name evidence="1" type="ORF">K0U00_26425</name>
</gene>
<name>A0ABS7C9L7_9BACL</name>
<dbReference type="RefSeq" id="WP_210039587.1">
    <property type="nucleotide sequence ID" value="NZ_JBHLVU010000005.1"/>
</dbReference>
<dbReference type="Gene3D" id="3.40.50.1000">
    <property type="entry name" value="HAD superfamily/HAD-like"/>
    <property type="match status" value="1"/>
</dbReference>
<keyword evidence="2" id="KW-1185">Reference proteome</keyword>
<dbReference type="InterPro" id="IPR006439">
    <property type="entry name" value="HAD-SF_hydro_IA"/>
</dbReference>
<protein>
    <submittedName>
        <fullName evidence="1">YjjG family noncanonical pyrimidine nucleotidase</fullName>
    </submittedName>
</protein>
<sequence>MYKAILFDLDNTLLDYDFSERDAMQRAVEHHRLPEIANFEWDSFRSVFAPINWTYWIERVQRNLTIGDVLYHSFRDTLEQLGHDYRISSTLAKTYWELFCASCHPMEGANELLGKLHGRYRMGIISNGIGEAQRGRLKTGALDHYFDHLFISDEVGYYKPQREIFDTAVRTLGVDHTEVLFVGDSLQDDYHGAAGAGIDFCYYNPLAKRLDESFMPAYMIHSLSELIQMDVQNQWIKRVPLT</sequence>
<evidence type="ECO:0000313" key="1">
    <source>
        <dbReference type="EMBL" id="MBW7457584.1"/>
    </source>
</evidence>
<organism evidence="1 2">
    <name type="scientific">Paenibacillus sepulcri</name>
    <dbReference type="NCBI Taxonomy" id="359917"/>
    <lineage>
        <taxon>Bacteria</taxon>
        <taxon>Bacillati</taxon>
        <taxon>Bacillota</taxon>
        <taxon>Bacilli</taxon>
        <taxon>Bacillales</taxon>
        <taxon>Paenibacillaceae</taxon>
        <taxon>Paenibacillus</taxon>
    </lineage>
</organism>
<dbReference type="NCBIfam" id="TIGR02254">
    <property type="entry name" value="YjjG_YfnB"/>
    <property type="match status" value="1"/>
</dbReference>
<reference evidence="1 2" key="1">
    <citation type="submission" date="2021-07" db="EMBL/GenBank/DDBJ databases">
        <title>Paenibacillus radiodurans sp. nov., isolated from the southeastern edge of Tengger Desert.</title>
        <authorList>
            <person name="Zhang G."/>
        </authorList>
    </citation>
    <scope>NUCLEOTIDE SEQUENCE [LARGE SCALE GENOMIC DNA]</scope>
    <source>
        <strain evidence="1 2">CCM 7311</strain>
    </source>
</reference>
<dbReference type="SFLD" id="SFLDG01129">
    <property type="entry name" value="C1.5:_HAD__Beta-PGM__Phosphata"/>
    <property type="match status" value="1"/>
</dbReference>
<evidence type="ECO:0000313" key="2">
    <source>
        <dbReference type="Proteomes" id="UP001519887"/>
    </source>
</evidence>
<dbReference type="InterPro" id="IPR023214">
    <property type="entry name" value="HAD_sf"/>
</dbReference>
<dbReference type="PANTHER" id="PTHR47478">
    <property type="match status" value="1"/>
</dbReference>
<dbReference type="InterPro" id="IPR011951">
    <property type="entry name" value="HAD-SF_hydro_IA_YjjG/PynA"/>
</dbReference>